<dbReference type="InParanoid" id="A0A5R8Q9Z9"/>
<accession>A0A5R8Q9Z9</accession>
<dbReference type="EMBL" id="VBWP01000007">
    <property type="protein sequence ID" value="TLG72753.1"/>
    <property type="molecule type" value="Genomic_DNA"/>
</dbReference>
<dbReference type="Proteomes" id="UP000306912">
    <property type="component" value="Unassembled WGS sequence"/>
</dbReference>
<dbReference type="GO" id="GO:0016787">
    <property type="term" value="F:hydrolase activity"/>
    <property type="evidence" value="ECO:0007669"/>
    <property type="project" value="UniProtKB-KW"/>
</dbReference>
<dbReference type="SUPFAM" id="SSF53474">
    <property type="entry name" value="alpha/beta-Hydrolases"/>
    <property type="match status" value="1"/>
</dbReference>
<evidence type="ECO:0000313" key="6">
    <source>
        <dbReference type="EMBL" id="TLG72753.1"/>
    </source>
</evidence>
<gene>
    <name evidence="6" type="ORF">FEZ08_08610</name>
</gene>
<dbReference type="InterPro" id="IPR029058">
    <property type="entry name" value="AB_hydrolase_fold"/>
</dbReference>
<dbReference type="OrthoDB" id="9815425at2"/>
<dbReference type="RefSeq" id="WP_138191401.1">
    <property type="nucleotide sequence ID" value="NZ_VBWP01000007.1"/>
</dbReference>
<evidence type="ECO:0000256" key="4">
    <source>
        <dbReference type="SAM" id="Phobius"/>
    </source>
</evidence>
<evidence type="ECO:0000256" key="2">
    <source>
        <dbReference type="ARBA" id="ARBA00022801"/>
    </source>
</evidence>
<keyword evidence="2 6" id="KW-0378">Hydrolase</keyword>
<keyword evidence="4" id="KW-0812">Transmembrane</keyword>
<reference evidence="6 7" key="1">
    <citation type="submission" date="2019-05" db="EMBL/GenBank/DDBJ databases">
        <title>Culicoidintestinum kansasii gen. nov., sp. nov. from the gastrointestinal tract of the biting midge, Culicoides sonorensis.</title>
        <authorList>
            <person name="Neupane S."/>
            <person name="Ghosh A."/>
            <person name="Gunther S."/>
            <person name="Martin K."/>
            <person name="Zurek L."/>
        </authorList>
    </citation>
    <scope>NUCLEOTIDE SEQUENCE [LARGE SCALE GENOMIC DNA]</scope>
    <source>
        <strain evidence="6 7">CS-1</strain>
    </source>
</reference>
<sequence>MKKIVLIFLDIILVILLSVVIIVNITPRPVVWLANALIFGGAPESSTLPNYNEMEAKVTITKDEVYTSAYPENTFDVYTPNKEPGKTYPVIFWVHGGGFVGGDKSMIENYGVALASEGYTVIALNYSVAPDYVYPTPVIQTKEFVDFVLTNKEKYNIDASKLFFAGDSAGAQIVSQFVITQTNANYASEVGIEQVVPESSIKGMLLYCGPYELTGLANSDNVVFSFIFSQIGWSYIGEKDWVQSPLAKQASIVDNVNADFPPAYITDGNTASFESMGRNLADKLRSLNVDVRERFYSVDEFVTGHEYQFIMGNVPGQTTYQDTVQFLKERLQDN</sequence>
<protein>
    <submittedName>
        <fullName evidence="6">Alpha/beta hydrolase</fullName>
    </submittedName>
</protein>
<dbReference type="Gene3D" id="3.40.50.1820">
    <property type="entry name" value="alpha/beta hydrolase"/>
    <property type="match status" value="1"/>
</dbReference>
<keyword evidence="4" id="KW-0472">Membrane</keyword>
<dbReference type="PANTHER" id="PTHR48081">
    <property type="entry name" value="AB HYDROLASE SUPERFAMILY PROTEIN C4A8.06C"/>
    <property type="match status" value="1"/>
</dbReference>
<dbReference type="PROSITE" id="PS01174">
    <property type="entry name" value="LIPASE_GDXG_SER"/>
    <property type="match status" value="1"/>
</dbReference>
<name>A0A5R8Q9Z9_9FIRM</name>
<evidence type="ECO:0000313" key="7">
    <source>
        <dbReference type="Proteomes" id="UP000306912"/>
    </source>
</evidence>
<evidence type="ECO:0000259" key="5">
    <source>
        <dbReference type="Pfam" id="PF20434"/>
    </source>
</evidence>
<feature type="active site" evidence="3">
    <location>
        <position position="168"/>
    </location>
</feature>
<comment type="similarity">
    <text evidence="1">Belongs to the 'GDXG' lipolytic enzyme family.</text>
</comment>
<dbReference type="InterPro" id="IPR050300">
    <property type="entry name" value="GDXG_lipolytic_enzyme"/>
</dbReference>
<evidence type="ECO:0000256" key="1">
    <source>
        <dbReference type="ARBA" id="ARBA00010515"/>
    </source>
</evidence>
<comment type="caution">
    <text evidence="6">The sequence shown here is derived from an EMBL/GenBank/DDBJ whole genome shotgun (WGS) entry which is preliminary data.</text>
</comment>
<keyword evidence="7" id="KW-1185">Reference proteome</keyword>
<keyword evidence="4" id="KW-1133">Transmembrane helix</keyword>
<proteinExistence type="inferred from homology"/>
<feature type="transmembrane region" description="Helical" evidence="4">
    <location>
        <begin position="7"/>
        <end position="25"/>
    </location>
</feature>
<dbReference type="AlphaFoldDB" id="A0A5R8Q9Z9"/>
<dbReference type="PANTHER" id="PTHR48081:SF6">
    <property type="entry name" value="PEPTIDASE S9 PROLYL OLIGOPEPTIDASE CATALYTIC DOMAIN-CONTAINING PROTEIN"/>
    <property type="match status" value="1"/>
</dbReference>
<dbReference type="InterPro" id="IPR049492">
    <property type="entry name" value="BD-FAE-like_dom"/>
</dbReference>
<evidence type="ECO:0000256" key="3">
    <source>
        <dbReference type="PROSITE-ProRule" id="PRU10038"/>
    </source>
</evidence>
<dbReference type="Pfam" id="PF20434">
    <property type="entry name" value="BD-FAE"/>
    <property type="match status" value="1"/>
</dbReference>
<dbReference type="InterPro" id="IPR033140">
    <property type="entry name" value="Lipase_GDXG_put_SER_AS"/>
</dbReference>
<feature type="domain" description="BD-FAE-like" evidence="5">
    <location>
        <begin position="76"/>
        <end position="270"/>
    </location>
</feature>
<organism evidence="6 7">
    <name type="scientific">Culicoidibacter larvae</name>
    <dbReference type="NCBI Taxonomy" id="2579976"/>
    <lineage>
        <taxon>Bacteria</taxon>
        <taxon>Bacillati</taxon>
        <taxon>Bacillota</taxon>
        <taxon>Culicoidibacteria</taxon>
        <taxon>Culicoidibacterales</taxon>
        <taxon>Culicoidibacteraceae</taxon>
        <taxon>Culicoidibacter</taxon>
    </lineage>
</organism>